<accession>A0A382FZG7</accession>
<gene>
    <name evidence="1" type="ORF">METZ01_LOCUS221320</name>
</gene>
<dbReference type="Gene3D" id="2.60.450.10">
    <property type="entry name" value="Lipopolysaccharide (LPS) transport protein A like domain"/>
    <property type="match status" value="1"/>
</dbReference>
<feature type="non-terminal residue" evidence="1">
    <location>
        <position position="1"/>
    </location>
</feature>
<dbReference type="Pfam" id="PF06835">
    <property type="entry name" value="LptC"/>
    <property type="match status" value="1"/>
</dbReference>
<sequence>YILLDQNVDADFFNEEEIFTTNLISNIAQVDEEKDFLVAIGDVVVVSDSGVTLFTDTLSWDNVREKVFTDDSVIFITENQDTLYGIGFESDVELNNWKIMKPTGVFHEGEDEK</sequence>
<organism evidence="1">
    <name type="scientific">marine metagenome</name>
    <dbReference type="NCBI Taxonomy" id="408172"/>
    <lineage>
        <taxon>unclassified sequences</taxon>
        <taxon>metagenomes</taxon>
        <taxon>ecological metagenomes</taxon>
    </lineage>
</organism>
<proteinExistence type="predicted"/>
<protein>
    <recommendedName>
        <fullName evidence="2">LPS export ABC transporter periplasmic protein LptC</fullName>
    </recommendedName>
</protein>
<dbReference type="InterPro" id="IPR010664">
    <property type="entry name" value="LipoPS_assembly_LptC-rel"/>
</dbReference>
<reference evidence="1" key="1">
    <citation type="submission" date="2018-05" db="EMBL/GenBank/DDBJ databases">
        <authorList>
            <person name="Lanie J.A."/>
            <person name="Ng W.-L."/>
            <person name="Kazmierczak K.M."/>
            <person name="Andrzejewski T.M."/>
            <person name="Davidsen T.M."/>
            <person name="Wayne K.J."/>
            <person name="Tettelin H."/>
            <person name="Glass J.I."/>
            <person name="Rusch D."/>
            <person name="Podicherti R."/>
            <person name="Tsui H.-C.T."/>
            <person name="Winkler M.E."/>
        </authorList>
    </citation>
    <scope>NUCLEOTIDE SEQUENCE</scope>
</reference>
<evidence type="ECO:0008006" key="2">
    <source>
        <dbReference type="Google" id="ProtNLM"/>
    </source>
</evidence>
<name>A0A382FZG7_9ZZZZ</name>
<dbReference type="EMBL" id="UINC01052760">
    <property type="protein sequence ID" value="SVB68466.1"/>
    <property type="molecule type" value="Genomic_DNA"/>
</dbReference>
<evidence type="ECO:0000313" key="1">
    <source>
        <dbReference type="EMBL" id="SVB68466.1"/>
    </source>
</evidence>
<dbReference type="AlphaFoldDB" id="A0A382FZG7"/>